<dbReference type="HOGENOM" id="CLU_1812443_0_0_9"/>
<accession>A8MI21</accession>
<feature type="transmembrane region" description="Helical" evidence="1">
    <location>
        <begin position="60"/>
        <end position="79"/>
    </location>
</feature>
<keyword evidence="3" id="KW-1185">Reference proteome</keyword>
<sequence length="148" mass="16780">MSKQKKIRLIISTLIFIVGVVSSIFLSTLLHKILSREIVGLGIPKLKECIESLMSSDRHLKLFLCFLAFSMLASAGFYFSNDRAYQSKLIKVTPLIYTPAVAGQNQHGSARWLTEEEKDQVFESYTLNKNDKLIESLVKSSKDEESKF</sequence>
<evidence type="ECO:0000313" key="2">
    <source>
        <dbReference type="EMBL" id="ABW19453.1"/>
    </source>
</evidence>
<reference evidence="3" key="1">
    <citation type="submission" date="2007-10" db="EMBL/GenBank/DDBJ databases">
        <title>Complete genome of Alkaliphilus oremlandii OhILAs.</title>
        <authorList>
            <person name="Copeland A."/>
            <person name="Lucas S."/>
            <person name="Lapidus A."/>
            <person name="Barry K."/>
            <person name="Detter J.C."/>
            <person name="Glavina del Rio T."/>
            <person name="Hammon N."/>
            <person name="Israni S."/>
            <person name="Dalin E."/>
            <person name="Tice H."/>
            <person name="Pitluck S."/>
            <person name="Chain P."/>
            <person name="Malfatti S."/>
            <person name="Shin M."/>
            <person name="Vergez L."/>
            <person name="Schmutz J."/>
            <person name="Larimer F."/>
            <person name="Land M."/>
            <person name="Hauser L."/>
            <person name="Kyrpides N."/>
            <person name="Mikhailova N."/>
            <person name="Stolz J.F."/>
            <person name="Dawson A."/>
            <person name="Fisher E."/>
            <person name="Crable B."/>
            <person name="Perera E."/>
            <person name="Lisak J."/>
            <person name="Ranganathan M."/>
            <person name="Basu P."/>
            <person name="Richardson P."/>
        </authorList>
    </citation>
    <scope>NUCLEOTIDE SEQUENCE [LARGE SCALE GENOMIC DNA]</scope>
    <source>
        <strain evidence="3">OhILAs</strain>
    </source>
</reference>
<dbReference type="KEGG" id="aoe:Clos_1913"/>
<dbReference type="eggNOG" id="COG3505">
    <property type="taxonomic scope" value="Bacteria"/>
</dbReference>
<dbReference type="STRING" id="350688.Clos_1913"/>
<evidence type="ECO:0008006" key="4">
    <source>
        <dbReference type="Google" id="ProtNLM"/>
    </source>
</evidence>
<feature type="transmembrane region" description="Helical" evidence="1">
    <location>
        <begin position="7"/>
        <end position="26"/>
    </location>
</feature>
<dbReference type="AlphaFoldDB" id="A8MI21"/>
<dbReference type="Proteomes" id="UP000000269">
    <property type="component" value="Chromosome"/>
</dbReference>
<gene>
    <name evidence="2" type="ordered locus">Clos_1913</name>
</gene>
<evidence type="ECO:0000256" key="1">
    <source>
        <dbReference type="SAM" id="Phobius"/>
    </source>
</evidence>
<name>A8MI21_ALKOO</name>
<evidence type="ECO:0000313" key="3">
    <source>
        <dbReference type="Proteomes" id="UP000000269"/>
    </source>
</evidence>
<organism evidence="2 3">
    <name type="scientific">Alkaliphilus oremlandii (strain OhILAs)</name>
    <name type="common">Clostridium oremlandii (strain OhILAs)</name>
    <dbReference type="NCBI Taxonomy" id="350688"/>
    <lineage>
        <taxon>Bacteria</taxon>
        <taxon>Bacillati</taxon>
        <taxon>Bacillota</taxon>
        <taxon>Clostridia</taxon>
        <taxon>Peptostreptococcales</taxon>
        <taxon>Natronincolaceae</taxon>
        <taxon>Alkaliphilus</taxon>
    </lineage>
</organism>
<dbReference type="EMBL" id="CP000853">
    <property type="protein sequence ID" value="ABW19453.1"/>
    <property type="molecule type" value="Genomic_DNA"/>
</dbReference>
<proteinExistence type="predicted"/>
<dbReference type="RefSeq" id="WP_012159765.1">
    <property type="nucleotide sequence ID" value="NC_009922.1"/>
</dbReference>
<keyword evidence="1" id="KW-0812">Transmembrane</keyword>
<keyword evidence="1" id="KW-0472">Membrane</keyword>
<protein>
    <recommendedName>
        <fullName evidence="4">TRAG family protein</fullName>
    </recommendedName>
</protein>
<keyword evidence="1" id="KW-1133">Transmembrane helix</keyword>